<dbReference type="EMBL" id="CP053708">
    <property type="protein sequence ID" value="QKE88927.1"/>
    <property type="molecule type" value="Genomic_DNA"/>
</dbReference>
<organism evidence="1 2">
    <name type="scientific">Lichenicola cladoniae</name>
    <dbReference type="NCBI Taxonomy" id="1484109"/>
    <lineage>
        <taxon>Bacteria</taxon>
        <taxon>Pseudomonadati</taxon>
        <taxon>Pseudomonadota</taxon>
        <taxon>Alphaproteobacteria</taxon>
        <taxon>Acetobacterales</taxon>
        <taxon>Acetobacteraceae</taxon>
        <taxon>Lichenicola</taxon>
    </lineage>
</organism>
<reference evidence="1 2" key="1">
    <citation type="journal article" date="2014" name="World J. Microbiol. Biotechnol.">
        <title>Biodiversity and physiological characteristics of Antarctic and Arctic lichens-associated bacteria.</title>
        <authorList>
            <person name="Lee Y.M."/>
            <person name="Kim E.H."/>
            <person name="Lee H.K."/>
            <person name="Hong S.G."/>
        </authorList>
    </citation>
    <scope>NUCLEOTIDE SEQUENCE [LARGE SCALE GENOMIC DNA]</scope>
    <source>
        <strain evidence="1 2">PAMC 26569</strain>
    </source>
</reference>
<keyword evidence="2" id="KW-1185">Reference proteome</keyword>
<proteinExistence type="predicted"/>
<sequence length="117" mass="12121">MMAMTRHSSDRAAKALGWFSIGLGVSQFIGADRLRCMFGGRRTGIGIALPTASDPTPWVWARVAGDGLDLGSLAGGFRTGSPSKGNRLLALLVVAATGAVDVACARRIQPRTPLAGI</sequence>
<evidence type="ECO:0000313" key="2">
    <source>
        <dbReference type="Proteomes" id="UP000500767"/>
    </source>
</evidence>
<dbReference type="KEGG" id="lck:HN018_01675"/>
<name>A0A6M8HG80_9PROT</name>
<dbReference type="AlphaFoldDB" id="A0A6M8HG80"/>
<dbReference type="RefSeq" id="WP_171836141.1">
    <property type="nucleotide sequence ID" value="NZ_CP053708.1"/>
</dbReference>
<protein>
    <submittedName>
        <fullName evidence="1">Uncharacterized protein</fullName>
    </submittedName>
</protein>
<gene>
    <name evidence="1" type="ORF">HN018_01675</name>
</gene>
<dbReference type="Proteomes" id="UP000500767">
    <property type="component" value="Chromosome"/>
</dbReference>
<evidence type="ECO:0000313" key="1">
    <source>
        <dbReference type="EMBL" id="QKE88927.1"/>
    </source>
</evidence>
<accession>A0A6M8HG80</accession>